<evidence type="ECO:0000259" key="8">
    <source>
        <dbReference type="PROSITE" id="PS51194"/>
    </source>
</evidence>
<dbReference type="SMART" id="SM00487">
    <property type="entry name" value="DEXDc"/>
    <property type="match status" value="1"/>
</dbReference>
<dbReference type="GO" id="GO:0004386">
    <property type="term" value="F:helicase activity"/>
    <property type="evidence" value="ECO:0007669"/>
    <property type="project" value="UniProtKB-KW"/>
</dbReference>
<evidence type="ECO:0000256" key="2">
    <source>
        <dbReference type="ARBA" id="ARBA00022801"/>
    </source>
</evidence>
<dbReference type="PROSITE" id="PS51192">
    <property type="entry name" value="HELICASE_ATP_BIND_1"/>
    <property type="match status" value="1"/>
</dbReference>
<keyword evidence="4" id="KW-0863">Zinc-finger</keyword>
<organism evidence="9 10">
    <name type="scientific">Pendulispora rubella</name>
    <dbReference type="NCBI Taxonomy" id="2741070"/>
    <lineage>
        <taxon>Bacteria</taxon>
        <taxon>Pseudomonadati</taxon>
        <taxon>Myxococcota</taxon>
        <taxon>Myxococcia</taxon>
        <taxon>Myxococcales</taxon>
        <taxon>Sorangiineae</taxon>
        <taxon>Pendulisporaceae</taxon>
        <taxon>Pendulispora</taxon>
    </lineage>
</organism>
<dbReference type="InterPro" id="IPR000330">
    <property type="entry name" value="SNF2_N"/>
</dbReference>
<dbReference type="InterPro" id="IPR027417">
    <property type="entry name" value="P-loop_NTPase"/>
</dbReference>
<gene>
    <name evidence="9" type="ORF">LVJ94_37425</name>
</gene>
<dbReference type="Gene3D" id="3.40.50.10810">
    <property type="entry name" value="Tandem AAA-ATPase domain"/>
    <property type="match status" value="1"/>
</dbReference>
<evidence type="ECO:0000256" key="4">
    <source>
        <dbReference type="PROSITE-ProRule" id="PRU00325"/>
    </source>
</evidence>
<dbReference type="InterPro" id="IPR038718">
    <property type="entry name" value="SNF2-like_sf"/>
</dbReference>
<feature type="region of interest" description="Disordered" evidence="5">
    <location>
        <begin position="430"/>
        <end position="449"/>
    </location>
</feature>
<keyword evidence="2" id="KW-0378">Hydrolase</keyword>
<dbReference type="Pfam" id="PF00176">
    <property type="entry name" value="SNF2-rel_dom"/>
    <property type="match status" value="1"/>
</dbReference>
<dbReference type="SMART" id="SM00490">
    <property type="entry name" value="HELICc"/>
    <property type="match status" value="1"/>
</dbReference>
<evidence type="ECO:0000256" key="5">
    <source>
        <dbReference type="SAM" id="MobiDB-lite"/>
    </source>
</evidence>
<dbReference type="EMBL" id="CP089983">
    <property type="protein sequence ID" value="WXB02584.1"/>
    <property type="molecule type" value="Genomic_DNA"/>
</dbReference>
<accession>A0ABZ2KV71</accession>
<dbReference type="PROSITE" id="PS51194">
    <property type="entry name" value="HELICASE_CTER"/>
    <property type="match status" value="1"/>
</dbReference>
<protein>
    <submittedName>
        <fullName evidence="9">DEAD/DEAH box helicase</fullName>
    </submittedName>
</protein>
<dbReference type="PROSITE" id="PS50966">
    <property type="entry name" value="ZF_SWIM"/>
    <property type="match status" value="1"/>
</dbReference>
<dbReference type="InterPro" id="IPR050628">
    <property type="entry name" value="SNF2_RAD54_helicase_TF"/>
</dbReference>
<dbReference type="InterPro" id="IPR014001">
    <property type="entry name" value="Helicase_ATP-bd"/>
</dbReference>
<dbReference type="InterPro" id="IPR007527">
    <property type="entry name" value="Znf_SWIM"/>
</dbReference>
<keyword evidence="4" id="KW-0862">Zinc</keyword>
<dbReference type="InterPro" id="IPR001650">
    <property type="entry name" value="Helicase_C-like"/>
</dbReference>
<keyword evidence="4" id="KW-0479">Metal-binding</keyword>
<evidence type="ECO:0000259" key="7">
    <source>
        <dbReference type="PROSITE" id="PS51192"/>
    </source>
</evidence>
<evidence type="ECO:0000313" key="9">
    <source>
        <dbReference type="EMBL" id="WXB02584.1"/>
    </source>
</evidence>
<evidence type="ECO:0000256" key="1">
    <source>
        <dbReference type="ARBA" id="ARBA00022741"/>
    </source>
</evidence>
<reference evidence="9" key="1">
    <citation type="submission" date="2021-12" db="EMBL/GenBank/DDBJ databases">
        <title>Discovery of the Pendulisporaceae a myxobacterial family with distinct sporulation behavior and unique specialized metabolism.</title>
        <authorList>
            <person name="Garcia R."/>
            <person name="Popoff A."/>
            <person name="Bader C.D."/>
            <person name="Loehr J."/>
            <person name="Walesch S."/>
            <person name="Walt C."/>
            <person name="Boldt J."/>
            <person name="Bunk B."/>
            <person name="Haeckl F.J.F.P.J."/>
            <person name="Gunesch A.P."/>
            <person name="Birkelbach J."/>
            <person name="Nuebel U."/>
            <person name="Pietschmann T."/>
            <person name="Bach T."/>
            <person name="Mueller R."/>
        </authorList>
    </citation>
    <scope>NUCLEOTIDE SEQUENCE</scope>
    <source>
        <strain evidence="9">MSr11367</strain>
    </source>
</reference>
<dbReference type="Pfam" id="PF00271">
    <property type="entry name" value="Helicase_C"/>
    <property type="match status" value="1"/>
</dbReference>
<keyword evidence="3" id="KW-0067">ATP-binding</keyword>
<evidence type="ECO:0000313" key="10">
    <source>
        <dbReference type="Proteomes" id="UP001374803"/>
    </source>
</evidence>
<dbReference type="InterPro" id="IPR049730">
    <property type="entry name" value="SNF2/RAD54-like_C"/>
</dbReference>
<keyword evidence="10" id="KW-1185">Reference proteome</keyword>
<dbReference type="Proteomes" id="UP001374803">
    <property type="component" value="Chromosome"/>
</dbReference>
<evidence type="ECO:0000259" key="6">
    <source>
        <dbReference type="PROSITE" id="PS50966"/>
    </source>
</evidence>
<dbReference type="PANTHER" id="PTHR45626">
    <property type="entry name" value="TRANSCRIPTION TERMINATION FACTOR 2-RELATED"/>
    <property type="match status" value="1"/>
</dbReference>
<feature type="domain" description="Helicase ATP-binding" evidence="7">
    <location>
        <begin position="562"/>
        <end position="709"/>
    </location>
</feature>
<keyword evidence="1" id="KW-0547">Nucleotide-binding</keyword>
<dbReference type="SUPFAM" id="SSF52540">
    <property type="entry name" value="P-loop containing nucleoside triphosphate hydrolases"/>
    <property type="match status" value="2"/>
</dbReference>
<name>A0ABZ2KV71_9BACT</name>
<dbReference type="RefSeq" id="WP_394832212.1">
    <property type="nucleotide sequence ID" value="NZ_CP089929.1"/>
</dbReference>
<feature type="domain" description="SWIM-type" evidence="6">
    <location>
        <begin position="54"/>
        <end position="87"/>
    </location>
</feature>
<sequence>MRRLLETVKKAALPAMWTQGVKLVRENSVTRTSNGSGNGEVTLRVRAPGFAIAPTVTLYVDDEEWSCDCGSKVDPCAHVTAAVIAASSKKSDSEPAEEQKTARLVYRLTNKRRLLSLTRVVVHDDGREDVFGGTLASDLGRGRGPSDFTPTHEDLLLDRILGSPAREILPLARIRDIFGALSHDAAVTFDGKPVHVSGEGVPPCAVVEDASNGGFVVRIEKNPEMTDVVAMGIARFRGAGDAPDVLRPLTETTTTGDFLEKLPLSRTFARAHETELVTRVIPELEKSFIVVIKTNKLSRKVAHLAPRIHMDLSHQGHTLSILPTLVYGDPPIARVDGEAVIAYGRDVPVRRRDDERTLILRLRDDLNLVPGRRVDLNGTEAIRFATKLRDWQIRTGDEANARVFENRSLSPRLDLENGLFDVVFECDGPPPPQNVELEGPDSRNPAGRRADADAVIRAWQDGLDLVPLQGGGWAPLPAKWLSEHGHLVADLLAARDSEKRLPTAALPELGALCDALDTPKPLGFGKLRPLVEGFAGIPHSDLPDGIFAELRAYQKVGVDWLAFLRDAELGAVLADDMGLGKTLQTICAIRGRTLVICPKSVVYNWADEIVRFRPSLRTHIYQGVKRELDRDADVTLVTYAVLRLDATVLQSEEWDTVILDEAQAIKNPTSQTARAAFDLKGAFRVALSGTPVENRLEELWSVMHFANPGLLGGKSDFQDRYAGPISVGDASAATRLRTKIRPFVLRRMKREVLPELPPRTDAILHVELDDAERSVYDAVRVATKKDVVAALSQGGNVLAALEALLRLRQAACHAQLVPGQTAESSSKVERLLEALEESTSEGHKALVFSQWTGFLDLVEPHLRAQGIRFTRLDGSTRDRASVVSEFQGDDGPPVMLVSLKAGGTGLNLTAADHVFLLDPWWNPAVEDQAADRAHRIGQDRPVMVYRMVTKDTVEERILSLKEKKRALADVALGNADHAGGITRDELLALLE</sequence>
<dbReference type="CDD" id="cd18793">
    <property type="entry name" value="SF2_C_SNF"/>
    <property type="match status" value="1"/>
</dbReference>
<keyword evidence="9" id="KW-0347">Helicase</keyword>
<feature type="domain" description="Helicase C-terminal" evidence="8">
    <location>
        <begin position="827"/>
        <end position="978"/>
    </location>
</feature>
<dbReference type="Gene3D" id="3.40.50.300">
    <property type="entry name" value="P-loop containing nucleotide triphosphate hydrolases"/>
    <property type="match status" value="1"/>
</dbReference>
<evidence type="ECO:0000256" key="3">
    <source>
        <dbReference type="ARBA" id="ARBA00022840"/>
    </source>
</evidence>
<proteinExistence type="predicted"/>